<organism evidence="8 9">
    <name type="scientific">Puccinia graminis f. sp. tritici</name>
    <dbReference type="NCBI Taxonomy" id="56615"/>
    <lineage>
        <taxon>Eukaryota</taxon>
        <taxon>Fungi</taxon>
        <taxon>Dikarya</taxon>
        <taxon>Basidiomycota</taxon>
        <taxon>Pucciniomycotina</taxon>
        <taxon>Pucciniomycetes</taxon>
        <taxon>Pucciniales</taxon>
        <taxon>Pucciniaceae</taxon>
        <taxon>Puccinia</taxon>
    </lineage>
</organism>
<gene>
    <name evidence="8" type="ORF">PGT21_013155</name>
</gene>
<dbReference type="AlphaFoldDB" id="A0A5B0LT74"/>
<evidence type="ECO:0000313" key="9">
    <source>
        <dbReference type="Proteomes" id="UP000324748"/>
    </source>
</evidence>
<evidence type="ECO:0000256" key="7">
    <source>
        <dbReference type="SAM" id="SignalP"/>
    </source>
</evidence>
<dbReference type="SUPFAM" id="SSF53098">
    <property type="entry name" value="Ribonuclease H-like"/>
    <property type="match status" value="1"/>
</dbReference>
<feature type="compositionally biased region" description="Acidic residues" evidence="6">
    <location>
        <begin position="90"/>
        <end position="104"/>
    </location>
</feature>
<evidence type="ECO:0000256" key="6">
    <source>
        <dbReference type="SAM" id="MobiDB-lite"/>
    </source>
</evidence>
<keyword evidence="5" id="KW-0539">Nucleus</keyword>
<dbReference type="InterPro" id="IPR012337">
    <property type="entry name" value="RNaseH-like_sf"/>
</dbReference>
<name>A0A5B0LT74_PUCGR</name>
<dbReference type="OrthoDB" id="2514764at2759"/>
<dbReference type="InterPro" id="IPR052035">
    <property type="entry name" value="ZnF_BED_domain_contain"/>
</dbReference>
<dbReference type="Proteomes" id="UP000324748">
    <property type="component" value="Unassembled WGS sequence"/>
</dbReference>
<proteinExistence type="predicted"/>
<evidence type="ECO:0000256" key="1">
    <source>
        <dbReference type="ARBA" id="ARBA00004123"/>
    </source>
</evidence>
<keyword evidence="7" id="KW-0732">Signal</keyword>
<protein>
    <recommendedName>
        <fullName evidence="10">hAT-like transposase RNase-H fold domain-containing protein</fullName>
    </recommendedName>
</protein>
<evidence type="ECO:0000256" key="3">
    <source>
        <dbReference type="ARBA" id="ARBA00022771"/>
    </source>
</evidence>
<comment type="caution">
    <text evidence="8">The sequence shown here is derived from an EMBL/GenBank/DDBJ whole genome shotgun (WGS) entry which is preliminary data.</text>
</comment>
<dbReference type="GO" id="GO:0005634">
    <property type="term" value="C:nucleus"/>
    <property type="evidence" value="ECO:0007669"/>
    <property type="project" value="UniProtKB-SubCell"/>
</dbReference>
<dbReference type="EMBL" id="VSWC01000184">
    <property type="protein sequence ID" value="KAA1067661.1"/>
    <property type="molecule type" value="Genomic_DNA"/>
</dbReference>
<keyword evidence="4" id="KW-0862">Zinc</keyword>
<dbReference type="PANTHER" id="PTHR46481">
    <property type="entry name" value="ZINC FINGER BED DOMAIN-CONTAINING PROTEIN 4"/>
    <property type="match status" value="1"/>
</dbReference>
<keyword evidence="3" id="KW-0863">Zinc-finger</keyword>
<reference evidence="8 9" key="1">
    <citation type="submission" date="2019-05" db="EMBL/GenBank/DDBJ databases">
        <title>Emergence of the Ug99 lineage of the wheat stem rust pathogen through somatic hybridization.</title>
        <authorList>
            <person name="Li F."/>
            <person name="Upadhyaya N.M."/>
            <person name="Sperschneider J."/>
            <person name="Matny O."/>
            <person name="Nguyen-Phuc H."/>
            <person name="Mago R."/>
            <person name="Raley C."/>
            <person name="Miller M.E."/>
            <person name="Silverstein K.A.T."/>
            <person name="Henningsen E."/>
            <person name="Hirsch C.D."/>
            <person name="Visser B."/>
            <person name="Pretorius Z.A."/>
            <person name="Steffenson B.J."/>
            <person name="Schwessinger B."/>
            <person name="Dodds P.N."/>
            <person name="Figueroa M."/>
        </authorList>
    </citation>
    <scope>NUCLEOTIDE SEQUENCE [LARGE SCALE GENOMIC DNA]</scope>
    <source>
        <strain evidence="8">21-0</strain>
    </source>
</reference>
<feature type="signal peptide" evidence="7">
    <location>
        <begin position="1"/>
        <end position="19"/>
    </location>
</feature>
<evidence type="ECO:0000313" key="8">
    <source>
        <dbReference type="EMBL" id="KAA1067661.1"/>
    </source>
</evidence>
<dbReference type="PANTHER" id="PTHR46481:SF10">
    <property type="entry name" value="ZINC FINGER BED DOMAIN-CONTAINING PROTEIN 39"/>
    <property type="match status" value="1"/>
</dbReference>
<feature type="region of interest" description="Disordered" evidence="6">
    <location>
        <begin position="68"/>
        <end position="116"/>
    </location>
</feature>
<evidence type="ECO:0000256" key="2">
    <source>
        <dbReference type="ARBA" id="ARBA00022723"/>
    </source>
</evidence>
<evidence type="ECO:0000256" key="4">
    <source>
        <dbReference type="ARBA" id="ARBA00022833"/>
    </source>
</evidence>
<sequence>MHARCFCHKLALIVNAALAALLLKTLPPGKSKQSVLGYFPVLGKVAEEDEANEDQAVVVTKTSLPVNVQNDPASVSDSGTDSDYGNADESLSEYEGSVDSDDETEPTKTKSTLKTSASTKYKNSTKLLELTQKLKVAPLIAGYGSRWNIRYQSYQKAINAREVIDHILKEDQEQNQAGLFADVLFSPRDWKEIDNLNAQLEVFVKLTAEMEGDSATGCHVLPKYLELRESLKEKLELSSDTDSLYPMLHAMLQRVDKYLKEAMQCHTLVLATLMHPCFRMHLFELVFGANSPEVTTILELLKDEFQRTKAKQQELAKNKNPIDPDVFIVDKPLDLPPTGSSLMNSLASRMAVQPTAEANEVESYLQADLSFNEGDIERKTTPLKWWQVC</sequence>
<comment type="subcellular location">
    <subcellularLocation>
        <location evidence="1">Nucleus</location>
    </subcellularLocation>
</comment>
<feature type="compositionally biased region" description="Polar residues" evidence="6">
    <location>
        <begin position="68"/>
        <end position="83"/>
    </location>
</feature>
<keyword evidence="2" id="KW-0479">Metal-binding</keyword>
<evidence type="ECO:0000256" key="5">
    <source>
        <dbReference type="ARBA" id="ARBA00023242"/>
    </source>
</evidence>
<keyword evidence="9" id="KW-1185">Reference proteome</keyword>
<dbReference type="GO" id="GO:0008270">
    <property type="term" value="F:zinc ion binding"/>
    <property type="evidence" value="ECO:0007669"/>
    <property type="project" value="UniProtKB-KW"/>
</dbReference>
<evidence type="ECO:0008006" key="10">
    <source>
        <dbReference type="Google" id="ProtNLM"/>
    </source>
</evidence>
<feature type="chain" id="PRO_5022727804" description="hAT-like transposase RNase-H fold domain-containing protein" evidence="7">
    <location>
        <begin position="20"/>
        <end position="389"/>
    </location>
</feature>
<accession>A0A5B0LT74</accession>